<evidence type="ECO:0000313" key="2">
    <source>
        <dbReference type="Proteomes" id="UP000813461"/>
    </source>
</evidence>
<dbReference type="EMBL" id="JAGMVJ010000002">
    <property type="protein sequence ID" value="KAH7092956.1"/>
    <property type="molecule type" value="Genomic_DNA"/>
</dbReference>
<keyword evidence="2" id="KW-1185">Reference proteome</keyword>
<dbReference type="AlphaFoldDB" id="A0A8K0W2C2"/>
<sequence>MKSYKSFSERTWRTNKQWTAARGLSASGKPHGRLKRSGVKIAPAVGRSTADGCCATIPSAKRAAVAASEAASRVTRMDDDRGSTRTSLSPNLAAGLVQFIWLGTRWRPWSRCSQPYRAHQPTNPPTPAMAPASATAITHSCAIPSCSTKPPTNRACLYQPLHYCSSSLLNVSRFAPLSSCLTTSRSVISSPPAHAKRPAMTFGTSTTGSRTSVSCISCFEASRAIRCVTSSRCFQ</sequence>
<protein>
    <submittedName>
        <fullName evidence="1">Uncharacterized protein</fullName>
    </submittedName>
</protein>
<dbReference type="Proteomes" id="UP000813461">
    <property type="component" value="Unassembled WGS sequence"/>
</dbReference>
<gene>
    <name evidence="1" type="ORF">FB567DRAFT_159743</name>
</gene>
<name>A0A8K0W2C2_9PLEO</name>
<organism evidence="1 2">
    <name type="scientific">Paraphoma chrysanthemicola</name>
    <dbReference type="NCBI Taxonomy" id="798071"/>
    <lineage>
        <taxon>Eukaryota</taxon>
        <taxon>Fungi</taxon>
        <taxon>Dikarya</taxon>
        <taxon>Ascomycota</taxon>
        <taxon>Pezizomycotina</taxon>
        <taxon>Dothideomycetes</taxon>
        <taxon>Pleosporomycetidae</taxon>
        <taxon>Pleosporales</taxon>
        <taxon>Pleosporineae</taxon>
        <taxon>Phaeosphaeriaceae</taxon>
        <taxon>Paraphoma</taxon>
    </lineage>
</organism>
<reference evidence="1" key="1">
    <citation type="journal article" date="2021" name="Nat. Commun.">
        <title>Genetic determinants of endophytism in the Arabidopsis root mycobiome.</title>
        <authorList>
            <person name="Mesny F."/>
            <person name="Miyauchi S."/>
            <person name="Thiergart T."/>
            <person name="Pickel B."/>
            <person name="Atanasova L."/>
            <person name="Karlsson M."/>
            <person name="Huettel B."/>
            <person name="Barry K.W."/>
            <person name="Haridas S."/>
            <person name="Chen C."/>
            <person name="Bauer D."/>
            <person name="Andreopoulos W."/>
            <person name="Pangilinan J."/>
            <person name="LaButti K."/>
            <person name="Riley R."/>
            <person name="Lipzen A."/>
            <person name="Clum A."/>
            <person name="Drula E."/>
            <person name="Henrissat B."/>
            <person name="Kohler A."/>
            <person name="Grigoriev I.V."/>
            <person name="Martin F.M."/>
            <person name="Hacquard S."/>
        </authorList>
    </citation>
    <scope>NUCLEOTIDE SEQUENCE</scope>
    <source>
        <strain evidence="1">MPI-SDFR-AT-0120</strain>
    </source>
</reference>
<comment type="caution">
    <text evidence="1">The sequence shown here is derived from an EMBL/GenBank/DDBJ whole genome shotgun (WGS) entry which is preliminary data.</text>
</comment>
<proteinExistence type="predicted"/>
<evidence type="ECO:0000313" key="1">
    <source>
        <dbReference type="EMBL" id="KAH7092956.1"/>
    </source>
</evidence>
<accession>A0A8K0W2C2</accession>